<evidence type="ECO:0000313" key="12">
    <source>
        <dbReference type="EMBL" id="KAH0617470.1"/>
    </source>
</evidence>
<evidence type="ECO:0000256" key="5">
    <source>
        <dbReference type="ARBA" id="ARBA00022889"/>
    </source>
</evidence>
<dbReference type="SUPFAM" id="SSF49899">
    <property type="entry name" value="Concanavalin A-like lectins/glucanases"/>
    <property type="match status" value="1"/>
</dbReference>
<dbReference type="Proteomes" id="UP000826234">
    <property type="component" value="Unassembled WGS sequence"/>
</dbReference>
<keyword evidence="7" id="KW-0379">Hydroxylation</keyword>
<feature type="domain" description="Fibronectin type-III" evidence="11">
    <location>
        <begin position="609"/>
        <end position="698"/>
    </location>
</feature>
<dbReference type="Gene3D" id="2.60.40.10">
    <property type="entry name" value="Immunoglobulins"/>
    <property type="match status" value="8"/>
</dbReference>
<keyword evidence="4" id="KW-0677">Repeat</keyword>
<dbReference type="PROSITE" id="PS50234">
    <property type="entry name" value="VWFA"/>
    <property type="match status" value="2"/>
</dbReference>
<feature type="domain" description="VWFA" evidence="10">
    <location>
        <begin position="857"/>
        <end position="1030"/>
    </location>
</feature>
<dbReference type="Pfam" id="PF00041">
    <property type="entry name" value="fn3"/>
    <property type="match status" value="7"/>
</dbReference>
<evidence type="ECO:0008006" key="14">
    <source>
        <dbReference type="Google" id="ProtNLM"/>
    </source>
</evidence>
<dbReference type="InterPro" id="IPR050525">
    <property type="entry name" value="ECM_Assembly_Org"/>
</dbReference>
<dbReference type="CDD" id="cd00063">
    <property type="entry name" value="FN3"/>
    <property type="match status" value="7"/>
</dbReference>
<dbReference type="InterPro" id="IPR003961">
    <property type="entry name" value="FN3_dom"/>
</dbReference>
<dbReference type="SUPFAM" id="SSF49265">
    <property type="entry name" value="Fibronectin type III"/>
    <property type="match status" value="6"/>
</dbReference>
<organism evidence="12 13">
    <name type="scientific">Phrynosoma platyrhinos</name>
    <name type="common">Desert horned lizard</name>
    <dbReference type="NCBI Taxonomy" id="52577"/>
    <lineage>
        <taxon>Eukaryota</taxon>
        <taxon>Metazoa</taxon>
        <taxon>Chordata</taxon>
        <taxon>Craniata</taxon>
        <taxon>Vertebrata</taxon>
        <taxon>Euteleostomi</taxon>
        <taxon>Lepidosauria</taxon>
        <taxon>Squamata</taxon>
        <taxon>Bifurcata</taxon>
        <taxon>Unidentata</taxon>
        <taxon>Episquamata</taxon>
        <taxon>Toxicofera</taxon>
        <taxon>Iguania</taxon>
        <taxon>Phrynosomatidae</taxon>
        <taxon>Phrynosomatinae</taxon>
        <taxon>Phrynosoma</taxon>
    </lineage>
</organism>
<evidence type="ECO:0000256" key="8">
    <source>
        <dbReference type="ARBA" id="ARBA00049648"/>
    </source>
</evidence>
<dbReference type="PROSITE" id="PS50853">
    <property type="entry name" value="FN3"/>
    <property type="match status" value="7"/>
</dbReference>
<dbReference type="Gene3D" id="2.60.120.200">
    <property type="match status" value="1"/>
</dbReference>
<dbReference type="SUPFAM" id="SSF53300">
    <property type="entry name" value="vWA-like"/>
    <property type="match status" value="2"/>
</dbReference>
<keyword evidence="6" id="KW-0176">Collagen</keyword>
<name>A0ABQ7SJE3_PHRPL</name>
<dbReference type="InterPro" id="IPR036465">
    <property type="entry name" value="vWFA_dom_sf"/>
</dbReference>
<sequence length="1696" mass="187599">MLAPPSRLRYTVVDHDSIQISWKAPRGQFDGYRLLVTPNAAIQIGIPNRSDACRVAAYGCGKTNELTLQNNANKAIIQGLIPDQSYTVQIVAFANDQESKAAQGQFRKNQFKCKSPAIADIVILVDGSWSIGRFNFRLVRLFLENLVAAFNVGSEKTRIGLALTFILENNFKPEAGARPGVPKIGVKNADENELKEIASEPDNTHVYNVADFSFMNSIVESLTKTVCSRVEEQEKEIKGTLVATLGAPTDLVTSEVTARGFRVSWTHAPGKVEKYRVVYYPTRGGQPEEVVVDGNVSTAVLKNLMSITEYQIAVFAIYVSSASEGLRGTATTLALPMASDLELFDVSHSSMRARWSGVAGATGYMILYAPLTDGLAADEKEMKIGESATDIELEGLLPNTEYTVTVYAMFGEEASDPLTGQETTLPLSPPRNLKFSNVGHSSAKLTWDPAPQKVKGYRIMYVKTDGTETNEEEVGSVSTHTLRSLTSLTEYTVAIFSLYDEGQSEPLTGSFSTKKVPSPQYLEIHEVSTDSFRVSWKPPSSDVALYRLAWIPLGGEEAEEIVLSGEVDTHDIEGLLPSTEYEVSLVAIFDDESESDVVAVLGTTLFRTGIRNLVIDEETTSSLRLKWDITDYNVRQFRVTYLTANGDRGEEAVMVPGRQNNLLLQPLLSDTEYKVMVTPIYSDGEGASLSVPGKTLPLFAPENLRVSDEWYNRLRISWDAPPSPTMGYRIVYKPVNMYLGVTNLGAYQVHMTSICAQWQLHRHATAYRIVIESLADGTTGEVLVGGGTPRHCFFELIPDTEYKISVYTQLQEIEGPGVSIMETTLPFPTQPPPTPSTTTPQPTIPPAKEVCKAAKADLVFLVDGSWSIGDDNFNKIIGFLYSTVGALDKIGPDGTQVAIAQFSDDPRTEFKLNAYSTKETLLEAIQQIAYKGGNTKTGKAIKHAQQVLFTIDSGTRKGIPKVLVVITDGRSQDDVNKVSREMQLDGFSIFAIGVADADYSELLNIGSKPSERHVFFVDDFDAFKKIEDELITFVCETASATCPLVYKDGNSLAGFKMMEMFGLVEKEFASMEGVSMEPGTFNAYSCYKLHKDALVSQPTKYLHPEGLPSDYTITFLFRILPETPQEPFALWEILNKEYEPLVGVILDNGGKTLTFFNYDYKGEFQTVTFEGPDIKKIFYGSFHKLHVVISKTTAKVVIDCKQVSEKMISAAGNISSDGIEVLGRMVRSRGPRENSAPFQLQMFDIVCTTSWANRDKCCELPALRDEESCPALPHACSCSEVSKGPQGPPGLPAKKEKLAVLAYRVSLVHLDLQDEMETKAKGEYLVLPVCQELRVILGHKVILDHLYQVIRHQVMRTRSDYKMDLGPPGAKGERGERGDLQSHAMVRAVARQVCEQLIQGHLARYNSLLNQIPSQSVSTRTVPGPPGEPGRQGPPGPQGEQGSQGRPGFPGSPGQPGRPGERGRKGKQTINKVYQERRESEATQVLEHKVPEAPQDQQVLQVKVELAVLVLQVLQAQEDHLVTQVSLDHRVQQGNQATAILLPVLVMELVCDEGEKCRKLGQVTVLFTRKAYIIYLNAMPLTRQELHNDQNYACGYGDPTDQDIPVVPLPHNSYQIYDHEDLYDDDDQQPYLVHGSYPHPQSSYPAPRLAQPEFTPVREEMEAVELRSPGISRFTRRISKRSISKPIRKRTISKTL</sequence>
<dbReference type="InterPro" id="IPR008160">
    <property type="entry name" value="Collagen"/>
</dbReference>
<feature type="domain" description="Fibronectin type-III" evidence="11">
    <location>
        <begin position="337"/>
        <end position="428"/>
    </location>
</feature>
<evidence type="ECO:0000256" key="3">
    <source>
        <dbReference type="ARBA" id="ARBA00022729"/>
    </source>
</evidence>
<keyword evidence="2" id="KW-0272">Extracellular matrix</keyword>
<keyword evidence="5" id="KW-0130">Cell adhesion</keyword>
<evidence type="ECO:0000256" key="6">
    <source>
        <dbReference type="ARBA" id="ARBA00023119"/>
    </source>
</evidence>
<accession>A0ABQ7SJE3</accession>
<dbReference type="SMART" id="SM00210">
    <property type="entry name" value="TSPN"/>
    <property type="match status" value="1"/>
</dbReference>
<comment type="subcellular location">
    <subcellularLocation>
        <location evidence="1">Secreted</location>
        <location evidence="1">Extracellular space</location>
        <location evidence="1">Extracellular matrix</location>
    </subcellularLocation>
</comment>
<protein>
    <recommendedName>
        <fullName evidence="14">Collagen alpha-1(XIV) chain</fullName>
    </recommendedName>
</protein>
<dbReference type="EMBL" id="JAIPUX010005289">
    <property type="protein sequence ID" value="KAH0617470.1"/>
    <property type="molecule type" value="Genomic_DNA"/>
</dbReference>
<proteinExistence type="inferred from homology"/>
<reference evidence="12 13" key="1">
    <citation type="journal article" date="2022" name="Gigascience">
        <title>A chromosome-level genome assembly and annotation of the desert horned lizard, Phrynosoma platyrhinos, provides insight into chromosomal rearrangements among reptiles.</title>
        <authorList>
            <person name="Koochekian N."/>
            <person name="Ascanio A."/>
            <person name="Farleigh K."/>
            <person name="Card D.C."/>
            <person name="Schield D.R."/>
            <person name="Castoe T.A."/>
            <person name="Jezkova T."/>
        </authorList>
    </citation>
    <scope>NUCLEOTIDE SEQUENCE [LARGE SCALE GENOMIC DNA]</scope>
    <source>
        <strain evidence="12">NK-2021</strain>
    </source>
</reference>
<feature type="compositionally biased region" description="Pro residues" evidence="9">
    <location>
        <begin position="1423"/>
        <end position="1437"/>
    </location>
</feature>
<dbReference type="InterPro" id="IPR002035">
    <property type="entry name" value="VWF_A"/>
</dbReference>
<feature type="domain" description="VWFA" evidence="10">
    <location>
        <begin position="120"/>
        <end position="161"/>
    </location>
</feature>
<keyword evidence="3" id="KW-0732">Signal</keyword>
<dbReference type="Gene3D" id="3.40.50.410">
    <property type="entry name" value="von Willebrand factor, type A domain"/>
    <property type="match status" value="3"/>
</dbReference>
<dbReference type="Pfam" id="PF01391">
    <property type="entry name" value="Collagen"/>
    <property type="match status" value="1"/>
</dbReference>
<comment type="similarity">
    <text evidence="8">Belongs to the fibril-associated collagens with interrupted helices (FACIT) family.</text>
</comment>
<feature type="domain" description="Fibronectin type-III" evidence="11">
    <location>
        <begin position="247"/>
        <end position="335"/>
    </location>
</feature>
<dbReference type="InterPro" id="IPR048287">
    <property type="entry name" value="TSPN-like_N"/>
</dbReference>
<dbReference type="SMART" id="SM00327">
    <property type="entry name" value="VWA"/>
    <property type="match status" value="2"/>
</dbReference>
<gene>
    <name evidence="12" type="ORF">JD844_015746</name>
</gene>
<dbReference type="SMART" id="SM00060">
    <property type="entry name" value="FN3"/>
    <property type="match status" value="7"/>
</dbReference>
<evidence type="ECO:0000256" key="7">
    <source>
        <dbReference type="ARBA" id="ARBA00023278"/>
    </source>
</evidence>
<evidence type="ECO:0000256" key="1">
    <source>
        <dbReference type="ARBA" id="ARBA00004498"/>
    </source>
</evidence>
<dbReference type="InterPro" id="IPR013320">
    <property type="entry name" value="ConA-like_dom_sf"/>
</dbReference>
<evidence type="ECO:0000256" key="2">
    <source>
        <dbReference type="ARBA" id="ARBA00022530"/>
    </source>
</evidence>
<evidence type="ECO:0000259" key="11">
    <source>
        <dbReference type="PROSITE" id="PS50853"/>
    </source>
</evidence>
<feature type="domain" description="Fibronectin type-III" evidence="11">
    <location>
        <begin position="520"/>
        <end position="608"/>
    </location>
</feature>
<keyword evidence="13" id="KW-1185">Reference proteome</keyword>
<evidence type="ECO:0000313" key="13">
    <source>
        <dbReference type="Proteomes" id="UP000826234"/>
    </source>
</evidence>
<feature type="domain" description="Fibronectin type-III" evidence="11">
    <location>
        <begin position="4"/>
        <end position="116"/>
    </location>
</feature>
<evidence type="ECO:0000259" key="10">
    <source>
        <dbReference type="PROSITE" id="PS50234"/>
    </source>
</evidence>
<feature type="region of interest" description="Disordered" evidence="9">
    <location>
        <begin position="1414"/>
        <end position="1467"/>
    </location>
</feature>
<dbReference type="CDD" id="cd01482">
    <property type="entry name" value="vWA_collagen_alphaI-XII-like"/>
    <property type="match status" value="1"/>
</dbReference>
<evidence type="ECO:0000256" key="9">
    <source>
        <dbReference type="SAM" id="MobiDB-lite"/>
    </source>
</evidence>
<dbReference type="PANTHER" id="PTHR24020:SF84">
    <property type="entry name" value="VWFA DOMAIN-CONTAINING PROTEIN"/>
    <property type="match status" value="1"/>
</dbReference>
<feature type="compositionally biased region" description="Low complexity" evidence="9">
    <location>
        <begin position="1438"/>
        <end position="1449"/>
    </location>
</feature>
<evidence type="ECO:0000256" key="4">
    <source>
        <dbReference type="ARBA" id="ARBA00022737"/>
    </source>
</evidence>
<feature type="domain" description="Fibronectin type-III" evidence="11">
    <location>
        <begin position="740"/>
        <end position="832"/>
    </location>
</feature>
<dbReference type="PANTHER" id="PTHR24020">
    <property type="entry name" value="COLLAGEN ALPHA"/>
    <property type="match status" value="1"/>
</dbReference>
<comment type="caution">
    <text evidence="12">The sequence shown here is derived from an EMBL/GenBank/DDBJ whole genome shotgun (WGS) entry which is preliminary data.</text>
</comment>
<dbReference type="InterPro" id="IPR013783">
    <property type="entry name" value="Ig-like_fold"/>
</dbReference>
<dbReference type="InterPro" id="IPR036116">
    <property type="entry name" value="FN3_sf"/>
</dbReference>
<feature type="domain" description="Fibronectin type-III" evidence="11">
    <location>
        <begin position="429"/>
        <end position="519"/>
    </location>
</feature>
<dbReference type="Pfam" id="PF00092">
    <property type="entry name" value="VWA"/>
    <property type="match status" value="2"/>
</dbReference>
<keyword evidence="2" id="KW-0964">Secreted</keyword>
<dbReference type="PRINTS" id="PR00453">
    <property type="entry name" value="VWFADOMAIN"/>
</dbReference>